<evidence type="ECO:0000313" key="1">
    <source>
        <dbReference type="EMBL" id="KAK1869691.1"/>
    </source>
</evidence>
<accession>A0ACC3CIT8</accession>
<protein>
    <submittedName>
        <fullName evidence="1">Uncharacterized protein</fullName>
    </submittedName>
</protein>
<proteinExistence type="predicted"/>
<dbReference type="EMBL" id="CM020620">
    <property type="protein sequence ID" value="KAK1869691.1"/>
    <property type="molecule type" value="Genomic_DNA"/>
</dbReference>
<name>A0ACC3CIT8_PYRYE</name>
<evidence type="ECO:0000313" key="2">
    <source>
        <dbReference type="Proteomes" id="UP000798662"/>
    </source>
</evidence>
<organism evidence="1 2">
    <name type="scientific">Pyropia yezoensis</name>
    <name type="common">Susabi-nori</name>
    <name type="synonym">Porphyra yezoensis</name>
    <dbReference type="NCBI Taxonomy" id="2788"/>
    <lineage>
        <taxon>Eukaryota</taxon>
        <taxon>Rhodophyta</taxon>
        <taxon>Bangiophyceae</taxon>
        <taxon>Bangiales</taxon>
        <taxon>Bangiaceae</taxon>
        <taxon>Pyropia</taxon>
    </lineage>
</organism>
<dbReference type="Proteomes" id="UP000798662">
    <property type="component" value="Chromosome 3"/>
</dbReference>
<keyword evidence="2" id="KW-1185">Reference proteome</keyword>
<reference evidence="1" key="1">
    <citation type="submission" date="2019-11" db="EMBL/GenBank/DDBJ databases">
        <title>Nori genome reveals adaptations in red seaweeds to the harsh intertidal environment.</title>
        <authorList>
            <person name="Wang D."/>
            <person name="Mao Y."/>
        </authorList>
    </citation>
    <scope>NUCLEOTIDE SEQUENCE</scope>
    <source>
        <tissue evidence="1">Gametophyte</tissue>
    </source>
</reference>
<gene>
    <name evidence="1" type="ORF">I4F81_012160</name>
</gene>
<comment type="caution">
    <text evidence="1">The sequence shown here is derived from an EMBL/GenBank/DDBJ whole genome shotgun (WGS) entry which is preliminary data.</text>
</comment>
<sequence>MARSALIATLLVGAAAVAAALAAASVDAAGVPTTLMVFDDKLTSKTTITWKTHITYKGKTLTTEHDQTMTTSEGRYVYKIPDAHSCGAIRASTTVGGIQSHKSDHGKCSRPSLNLLSARTTSVGLAYCTRLNERKCWRRPFWTDCKCVGSSHIRVTILDDEHNFMSVSPGGGFTACGKLYNTELEAAFAIGAKRPR</sequence>